<dbReference type="Gene3D" id="3.90.740.10">
    <property type="entry name" value="Valyl/Leucyl/Isoleucyl-tRNA synthetase, editing domain"/>
    <property type="match status" value="1"/>
</dbReference>
<dbReference type="InterPro" id="IPR001412">
    <property type="entry name" value="aa-tRNA-synth_I_CS"/>
</dbReference>
<dbReference type="EMBL" id="CP002100">
    <property type="protein sequence ID" value="ADN50106.1"/>
    <property type="molecule type" value="Genomic_DNA"/>
</dbReference>
<dbReference type="SUPFAM" id="SSF47323">
    <property type="entry name" value="Anticodon-binding domain of a subclass of class I aminoacyl-tRNA synthetases"/>
    <property type="match status" value="1"/>
</dbReference>
<evidence type="ECO:0000256" key="6">
    <source>
        <dbReference type="ARBA" id="ARBA00022917"/>
    </source>
</evidence>
<dbReference type="RefSeq" id="WP_013335831.1">
    <property type="nucleotide sequence ID" value="NC_014537.1"/>
</dbReference>
<dbReference type="GO" id="GO:0002161">
    <property type="term" value="F:aminoacyl-tRNA deacylase activity"/>
    <property type="evidence" value="ECO:0007669"/>
    <property type="project" value="InterPro"/>
</dbReference>
<evidence type="ECO:0000256" key="8">
    <source>
        <dbReference type="HAMAP-Rule" id="MF_00049"/>
    </source>
</evidence>
<dbReference type="InterPro" id="IPR002300">
    <property type="entry name" value="aa-tRNA-synth_Ia"/>
</dbReference>
<dbReference type="HOGENOM" id="CLU_004174_0_0_2"/>
<dbReference type="Gene3D" id="1.10.10.720">
    <property type="entry name" value="leucyl-tRNA synthetase"/>
    <property type="match status" value="1"/>
</dbReference>
<dbReference type="Gene3D" id="3.40.50.620">
    <property type="entry name" value="HUPs"/>
    <property type="match status" value="1"/>
</dbReference>
<dbReference type="Gene3D" id="1.10.730.10">
    <property type="entry name" value="Isoleucyl-tRNA Synthetase, Domain 1"/>
    <property type="match status" value="1"/>
</dbReference>
<dbReference type="SUPFAM" id="SSF52374">
    <property type="entry name" value="Nucleotidylyl transferase"/>
    <property type="match status" value="1"/>
</dbReference>
<keyword evidence="7 8" id="KW-0030">Aminoacyl-tRNA synthetase</keyword>
<evidence type="ECO:0000259" key="11">
    <source>
        <dbReference type="Pfam" id="PF08264"/>
    </source>
</evidence>
<organism evidence="12 13">
    <name type="scientific">Vulcanisaeta distributa (strain DSM 14429 / JCM 11212 / NBRC 100878 / IC-017)</name>
    <dbReference type="NCBI Taxonomy" id="572478"/>
    <lineage>
        <taxon>Archaea</taxon>
        <taxon>Thermoproteota</taxon>
        <taxon>Thermoprotei</taxon>
        <taxon>Thermoproteales</taxon>
        <taxon>Thermoproteaceae</taxon>
        <taxon>Vulcanisaeta</taxon>
    </lineage>
</organism>
<proteinExistence type="inferred from homology"/>
<feature type="domain" description="Methionyl/Valyl/Leucyl/Isoleucyl-tRNA synthetase anticodon-binding" evidence="11">
    <location>
        <begin position="755"/>
        <end position="891"/>
    </location>
</feature>
<reference evidence="12 13" key="1">
    <citation type="journal article" date="2010" name="Stand. Genomic Sci.">
        <title>Complete genome sequence of Vulcanisaeta distributa type strain (IC-017).</title>
        <authorList>
            <person name="Mavromatis K."/>
            <person name="Sikorski J."/>
            <person name="Pabst E."/>
            <person name="Teshima H."/>
            <person name="Lapidus A."/>
            <person name="Lucas S."/>
            <person name="Nolan M."/>
            <person name="Glavina Del Rio T."/>
            <person name="Cheng J.F."/>
            <person name="Bruce D."/>
            <person name="Goodwin L."/>
            <person name="Pitluck S."/>
            <person name="Liolios K."/>
            <person name="Ivanova N."/>
            <person name="Mikhailova N."/>
            <person name="Pati A."/>
            <person name="Chen A."/>
            <person name="Palaniappan K."/>
            <person name="Land M."/>
            <person name="Hauser L."/>
            <person name="Chang Y.J."/>
            <person name="Jeffries C.D."/>
            <person name="Rohde M."/>
            <person name="Spring S."/>
            <person name="Goker M."/>
            <person name="Wirth R."/>
            <person name="Woyke T."/>
            <person name="Bristow J."/>
            <person name="Eisen J.A."/>
            <person name="Markowitz V."/>
            <person name="Hugenholtz P."/>
            <person name="Klenk H.P."/>
            <person name="Kyrpides N.C."/>
        </authorList>
    </citation>
    <scope>NUCLEOTIDE SEQUENCE [LARGE SCALE GENOMIC DNA]</scope>
    <source>
        <strain evidence="13">DSM 14429 / JCM 11212 / NBRC 100878 / IC-017</strain>
    </source>
</reference>
<dbReference type="AlphaFoldDB" id="E1QND6"/>
<dbReference type="NCBIfam" id="TIGR00395">
    <property type="entry name" value="leuS_arch"/>
    <property type="match status" value="1"/>
</dbReference>
<dbReference type="HAMAP" id="MF_00049_A">
    <property type="entry name" value="Leu_tRNA_synth_A"/>
    <property type="match status" value="1"/>
</dbReference>
<dbReference type="GO" id="GO:0005524">
    <property type="term" value="F:ATP binding"/>
    <property type="evidence" value="ECO:0007669"/>
    <property type="project" value="UniProtKB-UniRule"/>
</dbReference>
<comment type="subcellular location">
    <subcellularLocation>
        <location evidence="8">Cytoplasm</location>
    </subcellularLocation>
</comment>
<keyword evidence="13" id="KW-1185">Reference proteome</keyword>
<dbReference type="Pfam" id="PF00133">
    <property type="entry name" value="tRNA-synt_1"/>
    <property type="match status" value="1"/>
</dbReference>
<dbReference type="GO" id="GO:0005737">
    <property type="term" value="C:cytoplasm"/>
    <property type="evidence" value="ECO:0007669"/>
    <property type="project" value="UniProtKB-SubCell"/>
</dbReference>
<dbReference type="Proteomes" id="UP000006681">
    <property type="component" value="Chromosome"/>
</dbReference>
<evidence type="ECO:0000256" key="4">
    <source>
        <dbReference type="ARBA" id="ARBA00022741"/>
    </source>
</evidence>
<dbReference type="PROSITE" id="PS00178">
    <property type="entry name" value="AA_TRNA_LIGASE_I"/>
    <property type="match status" value="1"/>
</dbReference>
<evidence type="ECO:0000313" key="12">
    <source>
        <dbReference type="EMBL" id="ADN50106.1"/>
    </source>
</evidence>
<gene>
    <name evidence="8" type="primary">leuS</name>
    <name evidence="12" type="ordered locus">Vdis_0713</name>
</gene>
<dbReference type="GO" id="GO:0004823">
    <property type="term" value="F:leucine-tRNA ligase activity"/>
    <property type="evidence" value="ECO:0007669"/>
    <property type="project" value="UniProtKB-UniRule"/>
</dbReference>
<dbReference type="InterPro" id="IPR020791">
    <property type="entry name" value="Leu-tRNA-lgase_arc"/>
</dbReference>
<dbReference type="SUPFAM" id="SSF50677">
    <property type="entry name" value="ValRS/IleRS/LeuRS editing domain"/>
    <property type="match status" value="1"/>
</dbReference>
<protein>
    <recommendedName>
        <fullName evidence="8">Leucine--tRNA ligase</fullName>
        <ecNumber evidence="8">6.1.1.4</ecNumber>
    </recommendedName>
    <alternativeName>
        <fullName evidence="8">Leucyl-tRNA synthetase</fullName>
        <shortName evidence="8">LeuRS</shortName>
    </alternativeName>
</protein>
<keyword evidence="2 8" id="KW-0963">Cytoplasm</keyword>
<dbReference type="PANTHER" id="PTHR45794:SF1">
    <property type="entry name" value="LEUCINE--TRNA LIGASE, CYTOPLASMIC"/>
    <property type="match status" value="1"/>
</dbReference>
<comment type="catalytic activity">
    <reaction evidence="8">
        <text>tRNA(Leu) + L-leucine + ATP = L-leucyl-tRNA(Leu) + AMP + diphosphate</text>
        <dbReference type="Rhea" id="RHEA:11688"/>
        <dbReference type="Rhea" id="RHEA-COMP:9613"/>
        <dbReference type="Rhea" id="RHEA-COMP:9622"/>
        <dbReference type="ChEBI" id="CHEBI:30616"/>
        <dbReference type="ChEBI" id="CHEBI:33019"/>
        <dbReference type="ChEBI" id="CHEBI:57427"/>
        <dbReference type="ChEBI" id="CHEBI:78442"/>
        <dbReference type="ChEBI" id="CHEBI:78494"/>
        <dbReference type="ChEBI" id="CHEBI:456215"/>
        <dbReference type="EC" id="6.1.1.4"/>
    </reaction>
</comment>
<dbReference type="KEGG" id="vdi:Vdis_0713"/>
<dbReference type="EC" id="6.1.1.4" evidence="8"/>
<dbReference type="NCBIfam" id="NF008957">
    <property type="entry name" value="PRK12300.1"/>
    <property type="match status" value="1"/>
</dbReference>
<evidence type="ECO:0000256" key="3">
    <source>
        <dbReference type="ARBA" id="ARBA00022598"/>
    </source>
</evidence>
<reference evidence="13" key="2">
    <citation type="journal article" date="2010" name="Stand. Genomic Sci.">
        <title>Complete genome sequence of Vulcanisaeta distributa type strain (IC-017T).</title>
        <authorList>
            <person name="Mavromatis K."/>
            <person name="Sikorski J."/>
            <person name="Pabst E."/>
            <person name="Teshima H."/>
            <person name="Lapidus A."/>
            <person name="Lucas S."/>
            <person name="Nolan M."/>
            <person name="Glavina Del Rio T."/>
            <person name="Cheng J."/>
            <person name="Bruce D."/>
            <person name="Goodwin L."/>
            <person name="Pitluck S."/>
            <person name="Liolios K."/>
            <person name="Ivanova N."/>
            <person name="Mikhailova N."/>
            <person name="Pati A."/>
            <person name="Chen A."/>
            <person name="Palaniappan K."/>
            <person name="Land M."/>
            <person name="Hauser L."/>
            <person name="Chang Y."/>
            <person name="Jeffries C."/>
            <person name="Rohde M."/>
            <person name="Spring S."/>
            <person name="Goker M."/>
            <person name="Wirth R."/>
            <person name="Woyke T."/>
            <person name="Bristow J."/>
            <person name="Eisen J."/>
            <person name="Markowitz V."/>
            <person name="Hugenholtz P."/>
            <person name="Klenk H."/>
            <person name="Kyrpides N."/>
        </authorList>
    </citation>
    <scope>NUCLEOTIDE SEQUENCE [LARGE SCALE GENOMIC DNA]</scope>
    <source>
        <strain evidence="13">DSM 14429 / JCM 11212 / NBRC 100878 / IC-017</strain>
    </source>
</reference>
<dbReference type="InterPro" id="IPR009008">
    <property type="entry name" value="Val/Leu/Ile-tRNA-synth_edit"/>
</dbReference>
<comment type="caution">
    <text evidence="8">Lacks conserved residue(s) required for the propagation of feature annotation.</text>
</comment>
<dbReference type="GeneID" id="9751637"/>
<feature type="domain" description="Aminoacyl-tRNA synthetase class Ia" evidence="10">
    <location>
        <begin position="26"/>
        <end position="707"/>
    </location>
</feature>
<dbReference type="InterPro" id="IPR014729">
    <property type="entry name" value="Rossmann-like_a/b/a_fold"/>
</dbReference>
<comment type="similarity">
    <text evidence="1 8 9">Belongs to the class-I aminoacyl-tRNA synthetase family.</text>
</comment>
<dbReference type="Gene3D" id="3.30.2320.20">
    <property type="entry name" value="Class I aminoacyl-tRNA synthetases (RS)"/>
    <property type="match status" value="1"/>
</dbReference>
<accession>E1QND6</accession>
<evidence type="ECO:0000259" key="10">
    <source>
        <dbReference type="Pfam" id="PF00133"/>
    </source>
</evidence>
<dbReference type="InterPro" id="IPR013155">
    <property type="entry name" value="M/V/L/I-tRNA-synth_anticd-bd"/>
</dbReference>
<dbReference type="Pfam" id="PF08264">
    <property type="entry name" value="Anticodon_1"/>
    <property type="match status" value="1"/>
</dbReference>
<keyword evidence="3 8" id="KW-0436">Ligase</keyword>
<dbReference type="STRING" id="572478.Vdis_0713"/>
<feature type="short sequence motif" description="'KMSKS' region" evidence="8">
    <location>
        <begin position="674"/>
        <end position="678"/>
    </location>
</feature>
<keyword evidence="4 8" id="KW-0547">Nucleotide-binding</keyword>
<evidence type="ECO:0000256" key="7">
    <source>
        <dbReference type="ARBA" id="ARBA00023146"/>
    </source>
</evidence>
<evidence type="ECO:0000313" key="13">
    <source>
        <dbReference type="Proteomes" id="UP000006681"/>
    </source>
</evidence>
<evidence type="ECO:0000256" key="9">
    <source>
        <dbReference type="RuleBase" id="RU363035"/>
    </source>
</evidence>
<dbReference type="PANTHER" id="PTHR45794">
    <property type="entry name" value="LEUCYL-TRNA SYNTHETASE"/>
    <property type="match status" value="1"/>
</dbReference>
<evidence type="ECO:0000256" key="2">
    <source>
        <dbReference type="ARBA" id="ARBA00022490"/>
    </source>
</evidence>
<sequence length="1013" mass="116874">MESFKSRVEELYGDFLREIREIERKWQREWYEKGIFNADPKPGKPKYFITVPYPYVSGSPHIGHGRTFTIGDIIARYKRARGFNVLFPIAWHITGTPIQSVADRIMKGDPDDIKLYSWYVSLYVDDPNKVKEILSTFTNPWNIAQFFASVYIRDFMSMGYSMDFRRQFTTGDPDYNAFIIWQYYRLRDAGYITQGSHVVLYSPDENQAVGEHDIKGGDEITIDILEFNLVKFKLENSSEYLVAATLRPETIYGITNVWIHPGVEYVIAEVNGERWIISKPAAWKLSYQGYDVKVIGSIRGGELIGKYVITPLINRKVPILPANFVDENTGTGVVYSVPAHAPYDYVALMDLKKDEKTLSKYGIKEVVESIEPISIIKLPNYGKYPAKDVVEKLGVKDQGDKEKLDEATRIVYREEFYNGVMKENTLFPGLNVNEARERTIKALNEQGAWGRMYELEPRNVFTRSGNPVIAAVIKDQWFLNYGNPEWKAKAFRCLNSMRIIPEKYRKNFEDVFNWLSMRPCARKRGLGTRLPWDPDWIIESLSDSTIYMAYYTIAHKIRSSGLDKKLGDYAKRVIGSKGNDKEALDAIIAFFNYVFLGEGDPGRVAEVFGVDKELIEDMRREFDYWYPVDERHSGPDLISSHLSFFVFHHVAIFPEKYWPRAITFNEYVIREGMKMSRSLGNVLPLPYIPRKYSTDLARLYLASATDLDSTLDWREDDVASVASRLVRFWSLANEIIKEGRPSVSVDVRNASLITQWLISKVNRAIRDSTIDMDNENIRGYTLKAFFDLLSSVEKYLEIAGIINVSRDEVRWALWYVLERWVKLLQPVMPHIAEELWHRMGNGTFVSLEPWPEYSEELINDELDIALDLIERAVEDVQEILRVTKITPKSVYLYVGPPSEYYQIVNEAIRLINEGKTMGEAIRAIVGKPEYRRMADRVANLVSKVVDGTIPRKIVSREMELRVFRELSSYIKSRIGAEVIIQDATNPTYDPGNRARNSLPGRPAIYVEAMKENR</sequence>
<name>E1QND6_VULDI</name>
<dbReference type="eggNOG" id="arCOG00809">
    <property type="taxonomic scope" value="Archaea"/>
</dbReference>
<feature type="short sequence motif" description="'HIGH' region" evidence="8">
    <location>
        <begin position="54"/>
        <end position="64"/>
    </location>
</feature>
<dbReference type="GO" id="GO:0006429">
    <property type="term" value="P:leucyl-tRNA aminoacylation"/>
    <property type="evidence" value="ECO:0007669"/>
    <property type="project" value="UniProtKB-UniRule"/>
</dbReference>
<evidence type="ECO:0000256" key="1">
    <source>
        <dbReference type="ARBA" id="ARBA00005594"/>
    </source>
</evidence>
<keyword evidence="5 8" id="KW-0067">ATP-binding</keyword>
<keyword evidence="6 8" id="KW-0648">Protein biosynthesis</keyword>
<dbReference type="InterPro" id="IPR009080">
    <property type="entry name" value="tRNAsynth_Ia_anticodon-bd"/>
</dbReference>
<evidence type="ECO:0000256" key="5">
    <source>
        <dbReference type="ARBA" id="ARBA00022840"/>
    </source>
</evidence>
<dbReference type="InterPro" id="IPR004493">
    <property type="entry name" value="Leu-tRNA-synth_Ia_arc/euk"/>
</dbReference>